<sequence>MKETTPDAALFYDVEVDSWRNRQIQPGKEPYRSLPGDMLLFIEAKPKSISDLQRSGRAWALASITKISGDDKTDDIISANFKVKVEEPCNLCPIRNQISEENLCPSSELNESQNKTIGKTITLSMLLWNLLQKQFRILTYVPMSVVIAEVISHTLKVMRESIEAGDGRDILVCSVANILLFGNKEKLKVSPDVEEVFLDYRAEKLAECFGPITGWKPCFTSMIEFLEGCVSEYEVLRDDQSVNGRRSNGIDNRNVDRISFLEFLKDKFRSSSIALKRCVSSTCTHVLVTYIKKCNIDSMIVLVDSLDSFETLLYRDDADSERLKELFSIPESFDTSDSFQDEFRVLCLRRKCLSALRKLRAHLTNLSFQL</sequence>
<proteinExistence type="predicted"/>
<organism evidence="2 3">
    <name type="scientific">Rhododendron simsii</name>
    <name type="common">Sims's rhododendron</name>
    <dbReference type="NCBI Taxonomy" id="118357"/>
    <lineage>
        <taxon>Eukaryota</taxon>
        <taxon>Viridiplantae</taxon>
        <taxon>Streptophyta</taxon>
        <taxon>Embryophyta</taxon>
        <taxon>Tracheophyta</taxon>
        <taxon>Spermatophyta</taxon>
        <taxon>Magnoliopsida</taxon>
        <taxon>eudicotyledons</taxon>
        <taxon>Gunneridae</taxon>
        <taxon>Pentapetalae</taxon>
        <taxon>asterids</taxon>
        <taxon>Ericales</taxon>
        <taxon>Ericaceae</taxon>
        <taxon>Ericoideae</taxon>
        <taxon>Rhodoreae</taxon>
        <taxon>Rhododendron</taxon>
    </lineage>
</organism>
<dbReference type="EMBL" id="WJXA01000004">
    <property type="protein sequence ID" value="KAF7146034.1"/>
    <property type="molecule type" value="Genomic_DNA"/>
</dbReference>
<evidence type="ECO:0000313" key="2">
    <source>
        <dbReference type="EMBL" id="KAF7146034.1"/>
    </source>
</evidence>
<protein>
    <recommendedName>
        <fullName evidence="1">DUF6469 domain-containing protein</fullName>
    </recommendedName>
</protein>
<dbReference type="InterPro" id="IPR045529">
    <property type="entry name" value="DUF6469"/>
</dbReference>
<comment type="caution">
    <text evidence="2">The sequence shown here is derived from an EMBL/GenBank/DDBJ whole genome shotgun (WGS) entry which is preliminary data.</text>
</comment>
<dbReference type="Pfam" id="PF20073">
    <property type="entry name" value="DUF6469"/>
    <property type="match status" value="1"/>
</dbReference>
<feature type="domain" description="DUF6469" evidence="1">
    <location>
        <begin position="2"/>
        <end position="88"/>
    </location>
</feature>
<dbReference type="OrthoDB" id="3156807at2759"/>
<name>A0A834LN93_RHOSS</name>
<dbReference type="Proteomes" id="UP000626092">
    <property type="component" value="Unassembled WGS sequence"/>
</dbReference>
<reference evidence="2" key="1">
    <citation type="submission" date="2019-11" db="EMBL/GenBank/DDBJ databases">
        <authorList>
            <person name="Liu Y."/>
            <person name="Hou J."/>
            <person name="Li T.-Q."/>
            <person name="Guan C.-H."/>
            <person name="Wu X."/>
            <person name="Wu H.-Z."/>
            <person name="Ling F."/>
            <person name="Zhang R."/>
            <person name="Shi X.-G."/>
            <person name="Ren J.-P."/>
            <person name="Chen E.-F."/>
            <person name="Sun J.-M."/>
        </authorList>
    </citation>
    <scope>NUCLEOTIDE SEQUENCE</scope>
    <source>
        <strain evidence="2">Adult_tree_wgs_1</strain>
        <tissue evidence="2">Leaves</tissue>
    </source>
</reference>
<evidence type="ECO:0000313" key="3">
    <source>
        <dbReference type="Proteomes" id="UP000626092"/>
    </source>
</evidence>
<gene>
    <name evidence="2" type="ORF">RHSIM_Rhsim04G0150800</name>
</gene>
<accession>A0A834LN93</accession>
<evidence type="ECO:0000259" key="1">
    <source>
        <dbReference type="Pfam" id="PF20073"/>
    </source>
</evidence>
<dbReference type="AlphaFoldDB" id="A0A834LN93"/>
<keyword evidence="3" id="KW-1185">Reference proteome</keyword>